<keyword evidence="13" id="KW-1185">Reference proteome</keyword>
<keyword evidence="6 10" id="KW-0479">Metal-binding</keyword>
<accession>A0A2T4JJ48</accession>
<dbReference type="NCBIfam" id="TIGR00539">
    <property type="entry name" value="hemN_rel"/>
    <property type="match status" value="1"/>
</dbReference>
<evidence type="ECO:0000256" key="10">
    <source>
        <dbReference type="RuleBase" id="RU364116"/>
    </source>
</evidence>
<comment type="cofactor">
    <cofactor evidence="1">
        <name>[4Fe-4S] cluster</name>
        <dbReference type="ChEBI" id="CHEBI:49883"/>
    </cofactor>
</comment>
<evidence type="ECO:0000256" key="7">
    <source>
        <dbReference type="ARBA" id="ARBA00023004"/>
    </source>
</evidence>
<keyword evidence="5 10" id="KW-0949">S-adenosyl-L-methionine</keyword>
<dbReference type="OrthoDB" id="9808022at2"/>
<evidence type="ECO:0000256" key="8">
    <source>
        <dbReference type="ARBA" id="ARBA00023014"/>
    </source>
</evidence>
<dbReference type="GO" id="GO:0051539">
    <property type="term" value="F:4 iron, 4 sulfur cluster binding"/>
    <property type="evidence" value="ECO:0007669"/>
    <property type="project" value="UniProtKB-UniRule"/>
</dbReference>
<protein>
    <recommendedName>
        <fullName evidence="3 10">Heme chaperone HemW</fullName>
    </recommendedName>
</protein>
<dbReference type="GO" id="GO:0005737">
    <property type="term" value="C:cytoplasm"/>
    <property type="evidence" value="ECO:0007669"/>
    <property type="project" value="UniProtKB-SubCell"/>
</dbReference>
<evidence type="ECO:0000256" key="9">
    <source>
        <dbReference type="ARBA" id="ARBA00023186"/>
    </source>
</evidence>
<feature type="domain" description="Radical SAM core" evidence="11">
    <location>
        <begin position="3"/>
        <end position="239"/>
    </location>
</feature>
<comment type="subcellular location">
    <subcellularLocation>
        <location evidence="10">Cytoplasm</location>
    </subcellularLocation>
</comment>
<keyword evidence="10" id="KW-0963">Cytoplasm</keyword>
<dbReference type="GO" id="GO:0046872">
    <property type="term" value="F:metal ion binding"/>
    <property type="evidence" value="ECO:0007669"/>
    <property type="project" value="UniProtKB-UniRule"/>
</dbReference>
<comment type="caution">
    <text evidence="12">The sequence shown here is derived from an EMBL/GenBank/DDBJ whole genome shotgun (WGS) entry which is preliminary data.</text>
</comment>
<dbReference type="GO" id="GO:0004109">
    <property type="term" value="F:coproporphyrinogen oxidase activity"/>
    <property type="evidence" value="ECO:0007669"/>
    <property type="project" value="InterPro"/>
</dbReference>
<dbReference type="CDD" id="cd01335">
    <property type="entry name" value="Radical_SAM"/>
    <property type="match status" value="1"/>
</dbReference>
<dbReference type="SMART" id="SM00729">
    <property type="entry name" value="Elp3"/>
    <property type="match status" value="1"/>
</dbReference>
<evidence type="ECO:0000256" key="1">
    <source>
        <dbReference type="ARBA" id="ARBA00001966"/>
    </source>
</evidence>
<dbReference type="AlphaFoldDB" id="A0A2T4JJ48"/>
<keyword evidence="10" id="KW-0004">4Fe-4S</keyword>
<dbReference type="SUPFAM" id="SSF102114">
    <property type="entry name" value="Radical SAM enzymes"/>
    <property type="match status" value="1"/>
</dbReference>
<organism evidence="12 13">
    <name type="scientific">Phaeovulum veldkampii DSM 11550</name>
    <dbReference type="NCBI Taxonomy" id="1185920"/>
    <lineage>
        <taxon>Bacteria</taxon>
        <taxon>Pseudomonadati</taxon>
        <taxon>Pseudomonadota</taxon>
        <taxon>Alphaproteobacteria</taxon>
        <taxon>Rhodobacterales</taxon>
        <taxon>Paracoccaceae</taxon>
        <taxon>Phaeovulum</taxon>
    </lineage>
</organism>
<dbReference type="Proteomes" id="UP000241899">
    <property type="component" value="Unassembled WGS sequence"/>
</dbReference>
<comment type="similarity">
    <text evidence="2">Belongs to the anaerobic coproporphyrinogen-III oxidase family. HemW subfamily.</text>
</comment>
<evidence type="ECO:0000313" key="13">
    <source>
        <dbReference type="Proteomes" id="UP000241899"/>
    </source>
</evidence>
<comment type="function">
    <text evidence="10">Probably acts as a heme chaperone, transferring heme to an unknown acceptor. Binds one molecule of heme per monomer, possibly covalently. Binds 1 [4Fe-4S] cluster. The cluster is coordinated with 3 cysteines and an exchangeable S-adenosyl-L-methionine.</text>
</comment>
<dbReference type="InterPro" id="IPR006638">
    <property type="entry name" value="Elp3/MiaA/NifB-like_rSAM"/>
</dbReference>
<dbReference type="SFLD" id="SFLDF00562">
    <property type="entry name" value="HemN-like__clustered_with_heat"/>
    <property type="match status" value="1"/>
</dbReference>
<dbReference type="PROSITE" id="PS51918">
    <property type="entry name" value="RADICAL_SAM"/>
    <property type="match status" value="1"/>
</dbReference>
<dbReference type="InterPro" id="IPR058240">
    <property type="entry name" value="rSAM_sf"/>
</dbReference>
<reference evidence="12 13" key="1">
    <citation type="submission" date="2018-03" db="EMBL/GenBank/DDBJ databases">
        <title>Rhodobacter veldkampii.</title>
        <authorList>
            <person name="Meyer T.E."/>
            <person name="Miller S."/>
            <person name="Lodha T."/>
            <person name="Gandham S."/>
            <person name="Chintalapati S."/>
            <person name="Chintalapati V.R."/>
        </authorList>
    </citation>
    <scope>NUCLEOTIDE SEQUENCE [LARGE SCALE GENOMIC DNA]</scope>
    <source>
        <strain evidence="12 13">DSM 11550</strain>
    </source>
</reference>
<name>A0A2T4JJ48_9RHOB</name>
<evidence type="ECO:0000256" key="5">
    <source>
        <dbReference type="ARBA" id="ARBA00022691"/>
    </source>
</evidence>
<dbReference type="Pfam" id="PF04055">
    <property type="entry name" value="Radical_SAM"/>
    <property type="match status" value="1"/>
</dbReference>
<dbReference type="Gene3D" id="3.20.20.70">
    <property type="entry name" value="Aldolase class I"/>
    <property type="match status" value="1"/>
</dbReference>
<dbReference type="InterPro" id="IPR004559">
    <property type="entry name" value="HemW-like"/>
</dbReference>
<evidence type="ECO:0000256" key="6">
    <source>
        <dbReference type="ARBA" id="ARBA00022723"/>
    </source>
</evidence>
<evidence type="ECO:0000256" key="2">
    <source>
        <dbReference type="ARBA" id="ARBA00006100"/>
    </source>
</evidence>
<gene>
    <name evidence="12" type="ORF">C5F46_06815</name>
</gene>
<dbReference type="PANTHER" id="PTHR13932">
    <property type="entry name" value="COPROPORPHYRINIGEN III OXIDASE"/>
    <property type="match status" value="1"/>
</dbReference>
<evidence type="ECO:0000259" key="11">
    <source>
        <dbReference type="PROSITE" id="PS51918"/>
    </source>
</evidence>
<dbReference type="Pfam" id="PF06969">
    <property type="entry name" value="HemN_C"/>
    <property type="match status" value="1"/>
</dbReference>
<dbReference type="InterPro" id="IPR007197">
    <property type="entry name" value="rSAM"/>
</dbReference>
<keyword evidence="7 10" id="KW-0408">Iron</keyword>
<keyword evidence="9 10" id="KW-0143">Chaperone</keyword>
<evidence type="ECO:0000313" key="12">
    <source>
        <dbReference type="EMBL" id="PTE17926.1"/>
    </source>
</evidence>
<dbReference type="SFLD" id="SFLDS00029">
    <property type="entry name" value="Radical_SAM"/>
    <property type="match status" value="1"/>
</dbReference>
<dbReference type="SFLD" id="SFLDF00288">
    <property type="entry name" value="HemN-like__clustered_with_nucl"/>
    <property type="match status" value="1"/>
</dbReference>
<dbReference type="RefSeq" id="WP_107324613.1">
    <property type="nucleotide sequence ID" value="NZ_NHSP01000079.1"/>
</dbReference>
<sequence>MDDWRNGGFGLYLHWPFCASKCPYCDFNSHVAASIDQRRWQAAYLAEIARVGALTKGRVLSTVFFGGGTPSLMEPDLVAAILDAVRRTWRIANDLEVTLEANPGSVEAGRFRGYAEAGVNRLSMGVQALNDADLARLGRRHTAAEARAAFDIARAQFDRVSFDLIYARQDQTPAAWAAELRAALAMTVDHFSLYQLTVEDGTAFAARAAAGGLRGLPEDDTAADMYLMTQDICGEAGLPAYEVSNHARPGAESRHNLIYWRYGDYAGIGPGAHGRLTLPEGRFAIETPKAPGDWLTRVEGEGTGESARAALTCADQAAEYLMMGLRLAEGIDTARHEALAGRALPRQAVQQLQDLGMIEAKADRLHATSAGRAVLNAVIRELLP</sequence>
<dbReference type="InterPro" id="IPR034505">
    <property type="entry name" value="Coproporphyrinogen-III_oxidase"/>
</dbReference>
<dbReference type="PANTHER" id="PTHR13932:SF5">
    <property type="entry name" value="RADICAL S-ADENOSYL METHIONINE DOMAIN-CONTAINING PROTEIN 1, MITOCHONDRIAL"/>
    <property type="match status" value="1"/>
</dbReference>
<evidence type="ECO:0000256" key="4">
    <source>
        <dbReference type="ARBA" id="ARBA00022617"/>
    </source>
</evidence>
<evidence type="ECO:0000256" key="3">
    <source>
        <dbReference type="ARBA" id="ARBA00017228"/>
    </source>
</evidence>
<proteinExistence type="inferred from homology"/>
<keyword evidence="4 10" id="KW-0349">Heme</keyword>
<keyword evidence="8 10" id="KW-0411">Iron-sulfur</keyword>
<dbReference type="InterPro" id="IPR013785">
    <property type="entry name" value="Aldolase_TIM"/>
</dbReference>
<dbReference type="EMBL" id="PZKF01000012">
    <property type="protein sequence ID" value="PTE17926.1"/>
    <property type="molecule type" value="Genomic_DNA"/>
</dbReference>
<dbReference type="GO" id="GO:0006779">
    <property type="term" value="P:porphyrin-containing compound biosynthetic process"/>
    <property type="evidence" value="ECO:0007669"/>
    <property type="project" value="InterPro"/>
</dbReference>
<dbReference type="SFLD" id="SFLDG01065">
    <property type="entry name" value="anaerobic_coproporphyrinogen-I"/>
    <property type="match status" value="1"/>
</dbReference>
<dbReference type="InterPro" id="IPR010723">
    <property type="entry name" value="HemN_C"/>
</dbReference>